<dbReference type="Pfam" id="PF07238">
    <property type="entry name" value="PilZ"/>
    <property type="match status" value="1"/>
</dbReference>
<evidence type="ECO:0000313" key="3">
    <source>
        <dbReference type="Proteomes" id="UP000287394"/>
    </source>
</evidence>
<reference evidence="2 3" key="1">
    <citation type="journal article" date="2019" name="Int. J. Syst. Evol. Microbiol.">
        <title>Capsulimonas corticalis gen. nov., sp. nov., an aerobic capsulated bacterium, of a novel bacterial order, Capsulimonadales ord. nov., of the class Armatimonadia of the phylum Armatimonadetes.</title>
        <authorList>
            <person name="Li J."/>
            <person name="Kudo C."/>
            <person name="Tonouchi A."/>
        </authorList>
    </citation>
    <scope>NUCLEOTIDE SEQUENCE [LARGE SCALE GENOMIC DNA]</scope>
    <source>
        <strain evidence="2 3">AX-7</strain>
    </source>
</reference>
<dbReference type="AlphaFoldDB" id="A0A402CUB2"/>
<feature type="region of interest" description="Disordered" evidence="1">
    <location>
        <begin position="42"/>
        <end position="62"/>
    </location>
</feature>
<organism evidence="2 3">
    <name type="scientific">Capsulimonas corticalis</name>
    <dbReference type="NCBI Taxonomy" id="2219043"/>
    <lineage>
        <taxon>Bacteria</taxon>
        <taxon>Bacillati</taxon>
        <taxon>Armatimonadota</taxon>
        <taxon>Armatimonadia</taxon>
        <taxon>Capsulimonadales</taxon>
        <taxon>Capsulimonadaceae</taxon>
        <taxon>Capsulimonas</taxon>
    </lineage>
</organism>
<dbReference type="GO" id="GO:0035438">
    <property type="term" value="F:cyclic-di-GMP binding"/>
    <property type="evidence" value="ECO:0007669"/>
    <property type="project" value="InterPro"/>
</dbReference>
<evidence type="ECO:0000313" key="2">
    <source>
        <dbReference type="EMBL" id="BDI28928.1"/>
    </source>
</evidence>
<evidence type="ECO:0000256" key="1">
    <source>
        <dbReference type="SAM" id="MobiDB-lite"/>
    </source>
</evidence>
<feature type="compositionally biased region" description="Basic and acidic residues" evidence="1">
    <location>
        <begin position="42"/>
        <end position="59"/>
    </location>
</feature>
<accession>A0A402CUB2</accession>
<proteinExistence type="predicted"/>
<gene>
    <name evidence="2" type="ORF">CCAX7_009790</name>
</gene>
<dbReference type="InterPro" id="IPR009875">
    <property type="entry name" value="PilZ_domain"/>
</dbReference>
<dbReference type="RefSeq" id="WP_119320983.1">
    <property type="nucleotide sequence ID" value="NZ_AP025739.1"/>
</dbReference>
<dbReference type="KEGG" id="ccot:CCAX7_009790"/>
<sequence length="158" mass="17540">MMDMTEDLVDDGELEEVEEALRRQDEAMALLERLRLSEPVLKKEQETAGGGRREGRRWPMPEGVTLELHDSDGWRKAECSDLGIGGAKLSVLPAWVNGPVPARLKTPAGPAVLVLADLMWRDSGAAKGGLRFEFLSQEERELWADQLIDALLARYSLA</sequence>
<name>A0A402CUB2_9BACT</name>
<dbReference type="EMBL" id="AP025739">
    <property type="protein sequence ID" value="BDI28928.1"/>
    <property type="molecule type" value="Genomic_DNA"/>
</dbReference>
<dbReference type="Proteomes" id="UP000287394">
    <property type="component" value="Chromosome"/>
</dbReference>
<protein>
    <submittedName>
        <fullName evidence="2">Uncharacterized protein</fullName>
    </submittedName>
</protein>
<keyword evidence="3" id="KW-1185">Reference proteome</keyword>